<accession>A0A6J7WRJ1</accession>
<feature type="compositionally biased region" description="Basic and acidic residues" evidence="1">
    <location>
        <begin position="246"/>
        <end position="262"/>
    </location>
</feature>
<proteinExistence type="predicted"/>
<dbReference type="EMBL" id="LR798283">
    <property type="protein sequence ID" value="CAB5220347.1"/>
    <property type="molecule type" value="Genomic_DNA"/>
</dbReference>
<feature type="region of interest" description="Disordered" evidence="1">
    <location>
        <begin position="224"/>
        <end position="350"/>
    </location>
</feature>
<name>A0A6J7WRJ1_9CAUD</name>
<dbReference type="PROSITE" id="PS50234">
    <property type="entry name" value="VWFA"/>
    <property type="match status" value="1"/>
</dbReference>
<feature type="compositionally biased region" description="Gly residues" evidence="1">
    <location>
        <begin position="325"/>
        <end position="335"/>
    </location>
</feature>
<protein>
    <submittedName>
        <fullName evidence="3">VWFA domain containing protein</fullName>
    </submittedName>
</protein>
<dbReference type="SUPFAM" id="SSF53300">
    <property type="entry name" value="vWA-like"/>
    <property type="match status" value="1"/>
</dbReference>
<evidence type="ECO:0000256" key="1">
    <source>
        <dbReference type="SAM" id="MobiDB-lite"/>
    </source>
</evidence>
<feature type="compositionally biased region" description="Acidic residues" evidence="1">
    <location>
        <begin position="311"/>
        <end position="324"/>
    </location>
</feature>
<dbReference type="SMART" id="SM00327">
    <property type="entry name" value="VWA"/>
    <property type="match status" value="1"/>
</dbReference>
<evidence type="ECO:0000313" key="3">
    <source>
        <dbReference type="EMBL" id="CAB5220347.1"/>
    </source>
</evidence>
<feature type="compositionally biased region" description="Polar residues" evidence="1">
    <location>
        <begin position="235"/>
        <end position="245"/>
    </location>
</feature>
<feature type="compositionally biased region" description="Polar residues" evidence="1">
    <location>
        <begin position="299"/>
        <end position="309"/>
    </location>
</feature>
<feature type="domain" description="VWFA" evidence="2">
    <location>
        <begin position="465"/>
        <end position="676"/>
    </location>
</feature>
<dbReference type="InterPro" id="IPR036465">
    <property type="entry name" value="vWFA_dom_sf"/>
</dbReference>
<gene>
    <name evidence="3" type="ORF">UFOVP238_31</name>
</gene>
<feature type="compositionally biased region" description="Acidic residues" evidence="1">
    <location>
        <begin position="269"/>
        <end position="298"/>
    </location>
</feature>
<organism evidence="3">
    <name type="scientific">uncultured Caudovirales phage</name>
    <dbReference type="NCBI Taxonomy" id="2100421"/>
    <lineage>
        <taxon>Viruses</taxon>
        <taxon>Duplodnaviria</taxon>
        <taxon>Heunggongvirae</taxon>
        <taxon>Uroviricota</taxon>
        <taxon>Caudoviricetes</taxon>
        <taxon>Peduoviridae</taxon>
        <taxon>Maltschvirus</taxon>
        <taxon>Maltschvirus maltsch</taxon>
    </lineage>
</organism>
<dbReference type="InterPro" id="IPR002035">
    <property type="entry name" value="VWF_A"/>
</dbReference>
<evidence type="ECO:0000259" key="2">
    <source>
        <dbReference type="PROSITE" id="PS50234"/>
    </source>
</evidence>
<dbReference type="Gene3D" id="3.40.50.410">
    <property type="entry name" value="von Willebrand factor, type A domain"/>
    <property type="match status" value="1"/>
</dbReference>
<sequence length="687" mass="74903">MSKQLLKPDGIDRIVHVLSKSVISLTRRKDVRIKRVDVYTPAAFTDGTTISLSDHYLKELSAKLERGTTPEQTALLIARVKGFVYHEMAHCLYSPRSRSDIFKAAQYKNLGRSFNILEDQRIEYLLTGRFRNHSKFLTVSTLDYVLRCSDNPHWTESAHAFIHGRRFLPEDIRDLAYRQFAKGAAVADEISDIIDEYLTLTFPSNNDRALQLIERFDQLIGPDAISKGGGGYEPNGTTSGSPESESQQRADRDKAEKNEADKGQGNAGESDDGDDESPESDGAGDADGDGDGDSDDEPINNQSSAGRQSPDSDDDDTDDGEGSDTDGGYGGGAGGEDTDNSVPLPDTDDYDSLVKKAFDDLSNDQEIIDSSHDFTEALGRMKAEGGLLSNVYVPFSKHDVPLQYRGVPQKVSTNLRKLTDKFRRTWQTGREQGKINVLAYQTRRAGDTNFFDRYQRGNADAAAVEVVVLVDASGSTGNLSSSVYKRYQEVGSSCLNEDSTAGNGRIVDYSALAGWAVKRSVDSLPNSRCTVYAFGSDPESNERYVTAGLLYGPNDKTEATSFLVPGRLKGSSWEGLGSTDPEWVIRESAKLFDGTRAKNRLLVIITDGSWDSSDPDQLVESYNKGGVKTALFGVGSARSAGHGVVAQYGSHGCQYAADLYDTTDLPKKVEELVAEMLSSRAVAGGIR</sequence>
<reference evidence="3" key="1">
    <citation type="submission" date="2020-05" db="EMBL/GenBank/DDBJ databases">
        <authorList>
            <person name="Chiriac C."/>
            <person name="Salcher M."/>
            <person name="Ghai R."/>
            <person name="Kavagutti S V."/>
        </authorList>
    </citation>
    <scope>NUCLEOTIDE SEQUENCE</scope>
</reference>